<dbReference type="EMBL" id="FSRO01000001">
    <property type="protein sequence ID" value="SIO29691.1"/>
    <property type="molecule type" value="Genomic_DNA"/>
</dbReference>
<proteinExistence type="predicted"/>
<name>A0A1N6ICJ8_9PROT</name>
<reference evidence="1 2" key="1">
    <citation type="submission" date="2016-12" db="EMBL/GenBank/DDBJ databases">
        <authorList>
            <person name="Song W.-J."/>
            <person name="Kurnit D.M."/>
        </authorList>
    </citation>
    <scope>NUCLEOTIDE SEQUENCE [LARGE SCALE GENOMIC DNA]</scope>
    <source>
        <strain evidence="1 2">ATCC 49181</strain>
    </source>
</reference>
<dbReference type="RefSeq" id="WP_143772764.1">
    <property type="nucleotide sequence ID" value="NZ_FSRO01000001.1"/>
</dbReference>
<protein>
    <submittedName>
        <fullName evidence="1">Uncharacterized protein</fullName>
    </submittedName>
</protein>
<dbReference type="Proteomes" id="UP000185062">
    <property type="component" value="Unassembled WGS sequence"/>
</dbReference>
<evidence type="ECO:0000313" key="2">
    <source>
        <dbReference type="Proteomes" id="UP000185062"/>
    </source>
</evidence>
<accession>A0A1N6ICJ8</accession>
<organism evidence="1 2">
    <name type="scientific">Nitrosomonas cryotolerans ATCC 49181</name>
    <dbReference type="NCBI Taxonomy" id="1131553"/>
    <lineage>
        <taxon>Bacteria</taxon>
        <taxon>Pseudomonadati</taxon>
        <taxon>Pseudomonadota</taxon>
        <taxon>Betaproteobacteria</taxon>
        <taxon>Nitrosomonadales</taxon>
        <taxon>Nitrosomonadaceae</taxon>
        <taxon>Nitrosomonas</taxon>
    </lineage>
</organism>
<gene>
    <name evidence="1" type="ORF">SAMN02743940_1713</name>
</gene>
<keyword evidence="2" id="KW-1185">Reference proteome</keyword>
<dbReference type="eggNOG" id="ENOG5031612">
    <property type="taxonomic scope" value="Bacteria"/>
</dbReference>
<dbReference type="STRING" id="44575.SAMN05216419_100925"/>
<sequence>MAESIQHFQFTTENQMVKQKKQLQNNPSQDLITAYLTIDIQKSPKGVEELLQKIKAVRSGQIPSWERIGNAYCLRLFPNHIEIEEDYAEDTGSVIKIPITDFESAVTSWQEVINR</sequence>
<evidence type="ECO:0000313" key="1">
    <source>
        <dbReference type="EMBL" id="SIO29691.1"/>
    </source>
</evidence>
<dbReference type="AlphaFoldDB" id="A0A1N6ICJ8"/>